<dbReference type="SFLD" id="SFLDS00003">
    <property type="entry name" value="Haloacid_Dehalogenase"/>
    <property type="match status" value="1"/>
</dbReference>
<protein>
    <recommendedName>
        <fullName evidence="5 10">Phosphoglycolate phosphatase</fullName>
        <shortName evidence="10">PGP</shortName>
        <shortName evidence="10">PGPase</shortName>
        <ecNumber evidence="5 10">3.1.3.18</ecNumber>
    </recommendedName>
</protein>
<comment type="caution">
    <text evidence="11">The sequence shown here is derived from an EMBL/GenBank/DDBJ whole genome shotgun (WGS) entry which is preliminary data.</text>
</comment>
<feature type="binding site" evidence="10">
    <location>
        <position position="16"/>
    </location>
    <ligand>
        <name>Mg(2+)</name>
        <dbReference type="ChEBI" id="CHEBI:18420"/>
    </ligand>
</feature>
<evidence type="ECO:0000256" key="8">
    <source>
        <dbReference type="ARBA" id="ARBA00022842"/>
    </source>
</evidence>
<dbReference type="PANTHER" id="PTHR43434">
    <property type="entry name" value="PHOSPHOGLYCOLATE PHOSPHATASE"/>
    <property type="match status" value="1"/>
</dbReference>
<dbReference type="GO" id="GO:0008967">
    <property type="term" value="F:phosphoglycolate phosphatase activity"/>
    <property type="evidence" value="ECO:0007669"/>
    <property type="project" value="UniProtKB-UniRule"/>
</dbReference>
<evidence type="ECO:0000256" key="5">
    <source>
        <dbReference type="ARBA" id="ARBA00013078"/>
    </source>
</evidence>
<evidence type="ECO:0000313" key="12">
    <source>
        <dbReference type="Proteomes" id="UP000885680"/>
    </source>
</evidence>
<dbReference type="SUPFAM" id="SSF56784">
    <property type="entry name" value="HAD-like"/>
    <property type="match status" value="1"/>
</dbReference>
<dbReference type="PANTHER" id="PTHR43434:SF1">
    <property type="entry name" value="PHOSPHOGLYCOLATE PHOSPHATASE"/>
    <property type="match status" value="1"/>
</dbReference>
<accession>A0A9C9NGQ3</accession>
<dbReference type="Gene3D" id="1.10.150.240">
    <property type="entry name" value="Putative phosphatase, domain 2"/>
    <property type="match status" value="1"/>
</dbReference>
<evidence type="ECO:0000256" key="10">
    <source>
        <dbReference type="HAMAP-Rule" id="MF_00495"/>
    </source>
</evidence>
<dbReference type="EC" id="3.1.3.18" evidence="5 10"/>
<gene>
    <name evidence="11" type="ORF">ENH89_12685</name>
</gene>
<evidence type="ECO:0000256" key="6">
    <source>
        <dbReference type="ARBA" id="ARBA00022723"/>
    </source>
</evidence>
<dbReference type="Pfam" id="PF13419">
    <property type="entry name" value="HAD_2"/>
    <property type="match status" value="1"/>
</dbReference>
<dbReference type="AlphaFoldDB" id="A0A9C9NGQ3"/>
<dbReference type="InterPro" id="IPR036412">
    <property type="entry name" value="HAD-like_sf"/>
</dbReference>
<comment type="similarity">
    <text evidence="4 10">Belongs to the HAD-like hydrolase superfamily. CbbY/CbbZ/Gph/YieH family.</text>
</comment>
<keyword evidence="6 10" id="KW-0479">Metal-binding</keyword>
<dbReference type="GO" id="GO:0046295">
    <property type="term" value="P:glycolate biosynthetic process"/>
    <property type="evidence" value="ECO:0007669"/>
    <property type="project" value="UniProtKB-UniRule"/>
</dbReference>
<comment type="function">
    <text evidence="10">Specifically catalyzes the dephosphorylation of 2-phosphoglycolate. Is involved in the dissimilation of the intracellular 2-phosphoglycolate formed during the DNA repair of 3'-phosphoglycolate ends, a major class of DNA lesions induced by oxidative stress.</text>
</comment>
<dbReference type="Gene3D" id="3.40.50.1000">
    <property type="entry name" value="HAD superfamily/HAD-like"/>
    <property type="match status" value="1"/>
</dbReference>
<evidence type="ECO:0000256" key="4">
    <source>
        <dbReference type="ARBA" id="ARBA00006171"/>
    </source>
</evidence>
<comment type="cofactor">
    <cofactor evidence="2 10">
        <name>Mg(2+)</name>
        <dbReference type="ChEBI" id="CHEBI:18420"/>
    </cofactor>
</comment>
<dbReference type="GO" id="GO:0005829">
    <property type="term" value="C:cytosol"/>
    <property type="evidence" value="ECO:0007669"/>
    <property type="project" value="TreeGrafter"/>
</dbReference>
<dbReference type="NCBIfam" id="TIGR01549">
    <property type="entry name" value="HAD-SF-IA-v1"/>
    <property type="match status" value="1"/>
</dbReference>
<sequence length="234" mass="25039">MRSRSFMAKVAVFDLDGTLVDTAPDLAASLNHCLAAARMPAMPLDMVRPYAGHGARIMLHEAYRRDGRPLSDEELKEQTARFLAHYEANIAVASAPFPGAVAAMDRLVEAGFRLAICTNKYERLAQLLLSEIALADRFAAICGSDTFPRRKPDPSHLIGTIERAGGRCDTSIMIGDTSTDIDAAAAAGIPSILVDFGYAPDAKARARASFILDDYAHLDAALAGRLIGSPTHVA</sequence>
<name>A0A9C9NGQ3_9HYPH</name>
<dbReference type="InterPro" id="IPR041492">
    <property type="entry name" value="HAD_2"/>
</dbReference>
<dbReference type="GO" id="GO:0006281">
    <property type="term" value="P:DNA repair"/>
    <property type="evidence" value="ECO:0007669"/>
    <property type="project" value="TreeGrafter"/>
</dbReference>
<keyword evidence="7 10" id="KW-0378">Hydrolase</keyword>
<proteinExistence type="inferred from homology"/>
<evidence type="ECO:0000256" key="9">
    <source>
        <dbReference type="ARBA" id="ARBA00023277"/>
    </source>
</evidence>
<dbReference type="GO" id="GO:0046872">
    <property type="term" value="F:metal ion binding"/>
    <property type="evidence" value="ECO:0007669"/>
    <property type="project" value="UniProtKB-KW"/>
</dbReference>
<feature type="active site" description="Nucleophile" evidence="10">
    <location>
        <position position="14"/>
    </location>
</feature>
<dbReference type="InterPro" id="IPR023214">
    <property type="entry name" value="HAD_sf"/>
</dbReference>
<dbReference type="Proteomes" id="UP000885680">
    <property type="component" value="Unassembled WGS sequence"/>
</dbReference>
<dbReference type="PRINTS" id="PR00413">
    <property type="entry name" value="HADHALOGNASE"/>
</dbReference>
<dbReference type="InterPro" id="IPR023198">
    <property type="entry name" value="PGP-like_dom2"/>
</dbReference>
<dbReference type="InterPro" id="IPR006439">
    <property type="entry name" value="HAD-SF_hydro_IA"/>
</dbReference>
<dbReference type="InterPro" id="IPR050155">
    <property type="entry name" value="HAD-like_hydrolase_sf"/>
</dbReference>
<dbReference type="HAMAP" id="MF_00495">
    <property type="entry name" value="GPH_hydrolase_bact"/>
    <property type="match status" value="1"/>
</dbReference>
<evidence type="ECO:0000256" key="3">
    <source>
        <dbReference type="ARBA" id="ARBA00004818"/>
    </source>
</evidence>
<keyword evidence="9 10" id="KW-0119">Carbohydrate metabolism</keyword>
<evidence type="ECO:0000256" key="1">
    <source>
        <dbReference type="ARBA" id="ARBA00000830"/>
    </source>
</evidence>
<evidence type="ECO:0000256" key="2">
    <source>
        <dbReference type="ARBA" id="ARBA00001946"/>
    </source>
</evidence>
<keyword evidence="8 10" id="KW-0460">Magnesium</keyword>
<dbReference type="EMBL" id="DRGN01000178">
    <property type="protein sequence ID" value="HEU01181.1"/>
    <property type="molecule type" value="Genomic_DNA"/>
</dbReference>
<feature type="binding site" evidence="10">
    <location>
        <position position="176"/>
    </location>
    <ligand>
        <name>Mg(2+)</name>
        <dbReference type="ChEBI" id="CHEBI:18420"/>
    </ligand>
</feature>
<organism evidence="11 12">
    <name type="scientific">Aurantimonas coralicida</name>
    <dbReference type="NCBI Taxonomy" id="182270"/>
    <lineage>
        <taxon>Bacteria</taxon>
        <taxon>Pseudomonadati</taxon>
        <taxon>Pseudomonadota</taxon>
        <taxon>Alphaproteobacteria</taxon>
        <taxon>Hyphomicrobiales</taxon>
        <taxon>Aurantimonadaceae</taxon>
        <taxon>Aurantimonas</taxon>
    </lineage>
</organism>
<comment type="pathway">
    <text evidence="3 10">Organic acid metabolism; glycolate biosynthesis; glycolate from 2-phosphoglycolate: step 1/1.</text>
</comment>
<feature type="binding site" evidence="10">
    <location>
        <position position="14"/>
    </location>
    <ligand>
        <name>Mg(2+)</name>
        <dbReference type="ChEBI" id="CHEBI:18420"/>
    </ligand>
</feature>
<dbReference type="InterPro" id="IPR037512">
    <property type="entry name" value="PGPase_prok"/>
</dbReference>
<dbReference type="SFLD" id="SFLDG01129">
    <property type="entry name" value="C1.5:_HAD__Beta-PGM__Phosphata"/>
    <property type="match status" value="1"/>
</dbReference>
<evidence type="ECO:0000256" key="7">
    <source>
        <dbReference type="ARBA" id="ARBA00022801"/>
    </source>
</evidence>
<reference evidence="11" key="1">
    <citation type="journal article" date="2020" name="mSystems">
        <title>Genome- and Community-Level Interaction Insights into Carbon Utilization and Element Cycling Functions of Hydrothermarchaeota in Hydrothermal Sediment.</title>
        <authorList>
            <person name="Zhou Z."/>
            <person name="Liu Y."/>
            <person name="Xu W."/>
            <person name="Pan J."/>
            <person name="Luo Z.H."/>
            <person name="Li M."/>
        </authorList>
    </citation>
    <scope>NUCLEOTIDE SEQUENCE</scope>
    <source>
        <strain evidence="11">HyVt-347</strain>
    </source>
</reference>
<dbReference type="GO" id="GO:0005975">
    <property type="term" value="P:carbohydrate metabolic process"/>
    <property type="evidence" value="ECO:0007669"/>
    <property type="project" value="InterPro"/>
</dbReference>
<evidence type="ECO:0000313" key="11">
    <source>
        <dbReference type="EMBL" id="HEU01181.1"/>
    </source>
</evidence>
<comment type="catalytic activity">
    <reaction evidence="1 10">
        <text>2-phosphoglycolate + H2O = glycolate + phosphate</text>
        <dbReference type="Rhea" id="RHEA:14369"/>
        <dbReference type="ChEBI" id="CHEBI:15377"/>
        <dbReference type="ChEBI" id="CHEBI:29805"/>
        <dbReference type="ChEBI" id="CHEBI:43474"/>
        <dbReference type="ChEBI" id="CHEBI:58033"/>
        <dbReference type="EC" id="3.1.3.18"/>
    </reaction>
</comment>